<evidence type="ECO:0000256" key="3">
    <source>
        <dbReference type="ARBA" id="ARBA00022989"/>
    </source>
</evidence>
<evidence type="ECO:0000313" key="6">
    <source>
        <dbReference type="EMBL" id="PXW89387.1"/>
    </source>
</evidence>
<keyword evidence="4 5" id="KW-0472">Membrane</keyword>
<proteinExistence type="predicted"/>
<comment type="caution">
    <text evidence="6">The sequence shown here is derived from an EMBL/GenBank/DDBJ whole genome shotgun (WGS) entry which is preliminary data.</text>
</comment>
<keyword evidence="3 5" id="KW-1133">Transmembrane helix</keyword>
<evidence type="ECO:0000256" key="4">
    <source>
        <dbReference type="ARBA" id="ARBA00023136"/>
    </source>
</evidence>
<evidence type="ECO:0000256" key="2">
    <source>
        <dbReference type="ARBA" id="ARBA00022692"/>
    </source>
</evidence>
<sequence>MQLQLLNWFRYVIGYVFMSTGIVKLLVPNFKDIFLSLGLPFPSATLFLVAMIEITCGALIIARVYVKQATVPLIAIMIGALCIAKFPIFLKEGILSFVFESRLDIVMFIFLIFLWRHSNEFGVASDK</sequence>
<dbReference type="EMBL" id="QJJQ01000002">
    <property type="protein sequence ID" value="PXW89387.1"/>
    <property type="molecule type" value="Genomic_DNA"/>
</dbReference>
<feature type="transmembrane region" description="Helical" evidence="5">
    <location>
        <begin position="39"/>
        <end position="62"/>
    </location>
</feature>
<evidence type="ECO:0000256" key="1">
    <source>
        <dbReference type="ARBA" id="ARBA00004141"/>
    </source>
</evidence>
<accession>A0A2V3W507</accession>
<dbReference type="AlphaFoldDB" id="A0A2V3W507"/>
<gene>
    <name evidence="6" type="ORF">DFR56_102164</name>
</gene>
<keyword evidence="7" id="KW-1185">Reference proteome</keyword>
<protein>
    <submittedName>
        <fullName evidence="6">Putative membrane protein YphA (DoxX/SURF4 family)</fullName>
    </submittedName>
</protein>
<dbReference type="Proteomes" id="UP000247978">
    <property type="component" value="Unassembled WGS sequence"/>
</dbReference>
<feature type="transmembrane region" description="Helical" evidence="5">
    <location>
        <begin position="94"/>
        <end position="115"/>
    </location>
</feature>
<feature type="transmembrane region" description="Helical" evidence="5">
    <location>
        <begin position="7"/>
        <end position="27"/>
    </location>
</feature>
<keyword evidence="2 5" id="KW-0812">Transmembrane</keyword>
<comment type="subcellular location">
    <subcellularLocation>
        <location evidence="1">Membrane</location>
        <topology evidence="1">Multi-pass membrane protein</topology>
    </subcellularLocation>
</comment>
<evidence type="ECO:0000256" key="5">
    <source>
        <dbReference type="SAM" id="Phobius"/>
    </source>
</evidence>
<evidence type="ECO:0000313" key="7">
    <source>
        <dbReference type="Proteomes" id="UP000247978"/>
    </source>
</evidence>
<name>A0A2V3W507_9BACI</name>
<dbReference type="InterPro" id="IPR032808">
    <property type="entry name" value="DoxX"/>
</dbReference>
<dbReference type="RefSeq" id="WP_242694461.1">
    <property type="nucleotide sequence ID" value="NZ_JADIJL010000001.1"/>
</dbReference>
<organism evidence="6 7">
    <name type="scientific">Pseudogracilibacillus auburnensis</name>
    <dbReference type="NCBI Taxonomy" id="1494959"/>
    <lineage>
        <taxon>Bacteria</taxon>
        <taxon>Bacillati</taxon>
        <taxon>Bacillota</taxon>
        <taxon>Bacilli</taxon>
        <taxon>Bacillales</taxon>
        <taxon>Bacillaceae</taxon>
        <taxon>Pseudogracilibacillus</taxon>
    </lineage>
</organism>
<feature type="transmembrane region" description="Helical" evidence="5">
    <location>
        <begin position="69"/>
        <end position="88"/>
    </location>
</feature>
<reference evidence="6 7" key="1">
    <citation type="submission" date="2018-05" db="EMBL/GenBank/DDBJ databases">
        <title>Genomic Encyclopedia of Type Strains, Phase IV (KMG-IV): sequencing the most valuable type-strain genomes for metagenomic binning, comparative biology and taxonomic classification.</title>
        <authorList>
            <person name="Goeker M."/>
        </authorList>
    </citation>
    <scope>NUCLEOTIDE SEQUENCE [LARGE SCALE GENOMIC DNA]</scope>
    <source>
        <strain evidence="6 7">DSM 28556</strain>
    </source>
</reference>
<dbReference type="Pfam" id="PF07681">
    <property type="entry name" value="DoxX"/>
    <property type="match status" value="1"/>
</dbReference>
<dbReference type="GO" id="GO:0016020">
    <property type="term" value="C:membrane"/>
    <property type="evidence" value="ECO:0007669"/>
    <property type="project" value="UniProtKB-SubCell"/>
</dbReference>